<reference evidence="3" key="2">
    <citation type="submission" date="2020-09" db="EMBL/GenBank/DDBJ databases">
        <authorList>
            <person name="Sun Q."/>
            <person name="Zhou Y."/>
        </authorList>
    </citation>
    <scope>NUCLEOTIDE SEQUENCE</scope>
    <source>
        <strain evidence="3">CGMCC 1.6293</strain>
    </source>
</reference>
<reference evidence="3" key="1">
    <citation type="journal article" date="2014" name="Int. J. Syst. Evol. Microbiol.">
        <title>Complete genome sequence of Corynebacterium casei LMG S-19264T (=DSM 44701T), isolated from a smear-ripened cheese.</title>
        <authorList>
            <consortium name="US DOE Joint Genome Institute (JGI-PGF)"/>
            <person name="Walter F."/>
            <person name="Albersmeier A."/>
            <person name="Kalinowski J."/>
            <person name="Ruckert C."/>
        </authorList>
    </citation>
    <scope>NUCLEOTIDE SEQUENCE</scope>
    <source>
        <strain evidence="3">CGMCC 1.6293</strain>
    </source>
</reference>
<proteinExistence type="inferred from homology"/>
<name>A0A917SNK7_9RHOB</name>
<dbReference type="SUPFAM" id="SSF64307">
    <property type="entry name" value="SirA-like"/>
    <property type="match status" value="1"/>
</dbReference>
<keyword evidence="4" id="KW-1185">Reference proteome</keyword>
<accession>A0A917SNK7</accession>
<protein>
    <recommendedName>
        <fullName evidence="2">UPF0033 domain-containing protein</fullName>
    </recommendedName>
</protein>
<comment type="similarity">
    <text evidence="1">Belongs to the sulfur carrier protein TusA family.</text>
</comment>
<evidence type="ECO:0000313" key="4">
    <source>
        <dbReference type="Proteomes" id="UP000649829"/>
    </source>
</evidence>
<evidence type="ECO:0000259" key="2">
    <source>
        <dbReference type="PROSITE" id="PS01148"/>
    </source>
</evidence>
<comment type="caution">
    <text evidence="3">The sequence shown here is derived from an EMBL/GenBank/DDBJ whole genome shotgun (WGS) entry which is preliminary data.</text>
</comment>
<dbReference type="PROSITE" id="PS01148">
    <property type="entry name" value="UPF0033"/>
    <property type="match status" value="1"/>
</dbReference>
<dbReference type="Proteomes" id="UP000649829">
    <property type="component" value="Unassembled WGS sequence"/>
</dbReference>
<dbReference type="PANTHER" id="PTHR33279">
    <property type="entry name" value="SULFUR CARRIER PROTEIN YEDF-RELATED"/>
    <property type="match status" value="1"/>
</dbReference>
<feature type="domain" description="UPF0033" evidence="2">
    <location>
        <begin position="5"/>
        <end position="29"/>
    </location>
</feature>
<sequence>MDDILDATGLLCPLPVLKARKALLALPPGALLRIRTSDPVAVIDIPHFCAEAGHVLLSATDEGRTHLFEIRRG</sequence>
<dbReference type="RefSeq" id="WP_028285810.1">
    <property type="nucleotide sequence ID" value="NZ_BMLF01000001.1"/>
</dbReference>
<gene>
    <name evidence="3" type="ORF">GCM10011534_09120</name>
</gene>
<dbReference type="AlphaFoldDB" id="A0A917SNK7"/>
<dbReference type="InterPro" id="IPR001455">
    <property type="entry name" value="TusA-like"/>
</dbReference>
<organism evidence="3 4">
    <name type="scientific">Pseudooceanicola nanhaiensis</name>
    <dbReference type="NCBI Taxonomy" id="375761"/>
    <lineage>
        <taxon>Bacteria</taxon>
        <taxon>Pseudomonadati</taxon>
        <taxon>Pseudomonadota</taxon>
        <taxon>Alphaproteobacteria</taxon>
        <taxon>Rhodobacterales</taxon>
        <taxon>Paracoccaceae</taxon>
        <taxon>Pseudooceanicola</taxon>
    </lineage>
</organism>
<dbReference type="Pfam" id="PF01206">
    <property type="entry name" value="TusA"/>
    <property type="match status" value="1"/>
</dbReference>
<dbReference type="InterPro" id="IPR036868">
    <property type="entry name" value="TusA-like_sf"/>
</dbReference>
<evidence type="ECO:0000313" key="3">
    <source>
        <dbReference type="EMBL" id="GGL89148.1"/>
    </source>
</evidence>
<evidence type="ECO:0000256" key="1">
    <source>
        <dbReference type="ARBA" id="ARBA00008984"/>
    </source>
</evidence>
<dbReference type="CDD" id="cd00291">
    <property type="entry name" value="SirA_YedF_YeeD"/>
    <property type="match status" value="1"/>
</dbReference>
<dbReference type="EMBL" id="BMLF01000001">
    <property type="protein sequence ID" value="GGL89148.1"/>
    <property type="molecule type" value="Genomic_DNA"/>
</dbReference>
<dbReference type="Gene3D" id="3.30.110.40">
    <property type="entry name" value="TusA-like domain"/>
    <property type="match status" value="1"/>
</dbReference>
<dbReference type="PANTHER" id="PTHR33279:SF6">
    <property type="entry name" value="SULFUR CARRIER PROTEIN YEDF-RELATED"/>
    <property type="match status" value="1"/>
</dbReference>